<evidence type="ECO:0000313" key="11">
    <source>
        <dbReference type="Proteomes" id="UP000228535"/>
    </source>
</evidence>
<sequence length="277" mass="30442">MLSTVAIQGFEGSFHQIAARHYFGPTALTTPCATFGEVVRQVSSGTAGHGLMAIENSIAGSILPNYNLLRQAGLRVTGEVYLQIRQHLMALPGQQLDDIREVHSHPMALLQCADFLNQHGPWRLVETEDTALSAQRIREGLRTGTAAVAGKLAAELFDLEILAKDIHSEKKNYTRFLVVDRPENAAAVEAPNKASLYFHTTHAQGSLAQVLIRIADQGINLSKLQSFPIPAKTWHYYFHADLEFDDPAQLEAALQAMKPVTEGLEVLGIYHKGTTHK</sequence>
<dbReference type="Proteomes" id="UP000228535">
    <property type="component" value="Unassembled WGS sequence"/>
</dbReference>
<dbReference type="CDD" id="cd13631">
    <property type="entry name" value="PBP2_Ct-PDT_like"/>
    <property type="match status" value="1"/>
</dbReference>
<dbReference type="PANTHER" id="PTHR21022:SF19">
    <property type="entry name" value="PREPHENATE DEHYDRATASE-RELATED"/>
    <property type="match status" value="1"/>
</dbReference>
<dbReference type="Gene3D" id="3.30.70.260">
    <property type="match status" value="1"/>
</dbReference>
<dbReference type="AlphaFoldDB" id="A0A2M9B4F8"/>
<accession>A0A2M9B4F8</accession>
<comment type="pathway">
    <text evidence="1">Amino-acid biosynthesis; L-phenylalanine biosynthesis; phenylpyruvate from prephenate: step 1/1.</text>
</comment>
<dbReference type="GO" id="GO:0004664">
    <property type="term" value="F:prephenate dehydratase activity"/>
    <property type="evidence" value="ECO:0007669"/>
    <property type="project" value="UniProtKB-EC"/>
</dbReference>
<gene>
    <name evidence="10" type="ORF">CLV45_3485</name>
</gene>
<dbReference type="UniPathway" id="UPA00121">
    <property type="reaction ID" value="UER00345"/>
</dbReference>
<dbReference type="GO" id="GO:0005737">
    <property type="term" value="C:cytoplasm"/>
    <property type="evidence" value="ECO:0007669"/>
    <property type="project" value="TreeGrafter"/>
</dbReference>
<dbReference type="PROSITE" id="PS51671">
    <property type="entry name" value="ACT"/>
    <property type="match status" value="1"/>
</dbReference>
<keyword evidence="6" id="KW-0456">Lyase</keyword>
<evidence type="ECO:0000256" key="2">
    <source>
        <dbReference type="ARBA" id="ARBA00013147"/>
    </source>
</evidence>
<dbReference type="Pfam" id="PF00800">
    <property type="entry name" value="PDT"/>
    <property type="match status" value="1"/>
</dbReference>
<dbReference type="SUPFAM" id="SSF55021">
    <property type="entry name" value="ACT-like"/>
    <property type="match status" value="1"/>
</dbReference>
<evidence type="ECO:0000313" key="10">
    <source>
        <dbReference type="EMBL" id="PJJ52828.1"/>
    </source>
</evidence>
<evidence type="ECO:0000256" key="7">
    <source>
        <dbReference type="ARBA" id="ARBA00047848"/>
    </source>
</evidence>
<dbReference type="InterPro" id="IPR001086">
    <property type="entry name" value="Preph_deHydtase"/>
</dbReference>
<dbReference type="InterPro" id="IPR045865">
    <property type="entry name" value="ACT-like_dom_sf"/>
</dbReference>
<comment type="caution">
    <text evidence="10">The sequence shown here is derived from an EMBL/GenBank/DDBJ whole genome shotgun (WGS) entry which is preliminary data.</text>
</comment>
<dbReference type="EC" id="4.2.1.51" evidence="2"/>
<dbReference type="InterPro" id="IPR002912">
    <property type="entry name" value="ACT_dom"/>
</dbReference>
<feature type="domain" description="Prephenate dehydratase" evidence="8">
    <location>
        <begin position="4"/>
        <end position="181"/>
    </location>
</feature>
<dbReference type="GO" id="GO:0009094">
    <property type="term" value="P:L-phenylalanine biosynthetic process"/>
    <property type="evidence" value="ECO:0007669"/>
    <property type="project" value="UniProtKB-UniPathway"/>
</dbReference>
<keyword evidence="5" id="KW-0584">Phenylalanine biosynthesis</keyword>
<proteinExistence type="predicted"/>
<dbReference type="PANTHER" id="PTHR21022">
    <property type="entry name" value="PREPHENATE DEHYDRATASE P PROTEIN"/>
    <property type="match status" value="1"/>
</dbReference>
<evidence type="ECO:0000256" key="5">
    <source>
        <dbReference type="ARBA" id="ARBA00023222"/>
    </source>
</evidence>
<keyword evidence="4" id="KW-0057">Aromatic amino acid biosynthesis</keyword>
<protein>
    <recommendedName>
        <fullName evidence="2">prephenate dehydratase</fullName>
        <ecNumber evidence="2">4.2.1.51</ecNumber>
    </recommendedName>
</protein>
<evidence type="ECO:0000256" key="6">
    <source>
        <dbReference type="ARBA" id="ARBA00023239"/>
    </source>
</evidence>
<reference evidence="10 11" key="1">
    <citation type="submission" date="2017-11" db="EMBL/GenBank/DDBJ databases">
        <title>Genomic Encyclopedia of Archaeal and Bacterial Type Strains, Phase II (KMG-II): From Individual Species to Whole Genera.</title>
        <authorList>
            <person name="Goeker M."/>
        </authorList>
    </citation>
    <scope>NUCLEOTIDE SEQUENCE [LARGE SCALE GENOMIC DNA]</scope>
    <source>
        <strain evidence="10 11">DSM 11115</strain>
    </source>
</reference>
<evidence type="ECO:0000259" key="8">
    <source>
        <dbReference type="PROSITE" id="PS51171"/>
    </source>
</evidence>
<evidence type="ECO:0000256" key="3">
    <source>
        <dbReference type="ARBA" id="ARBA00022605"/>
    </source>
</evidence>
<feature type="domain" description="ACT" evidence="9">
    <location>
        <begin position="195"/>
        <end position="271"/>
    </location>
</feature>
<evidence type="ECO:0000256" key="1">
    <source>
        <dbReference type="ARBA" id="ARBA00004741"/>
    </source>
</evidence>
<dbReference type="CDD" id="cd04905">
    <property type="entry name" value="ACT_CM-PDT"/>
    <property type="match status" value="1"/>
</dbReference>
<dbReference type="EMBL" id="PGFA01000003">
    <property type="protein sequence ID" value="PJJ52828.1"/>
    <property type="molecule type" value="Genomic_DNA"/>
</dbReference>
<name>A0A2M9B4F8_9BACT</name>
<dbReference type="RefSeq" id="WP_170061885.1">
    <property type="nucleotide sequence ID" value="NZ_PGFA01000003.1"/>
</dbReference>
<evidence type="ECO:0000256" key="4">
    <source>
        <dbReference type="ARBA" id="ARBA00023141"/>
    </source>
</evidence>
<organism evidence="10 11">
    <name type="scientific">Hymenobacter chitinivorans DSM 11115</name>
    <dbReference type="NCBI Taxonomy" id="1121954"/>
    <lineage>
        <taxon>Bacteria</taxon>
        <taxon>Pseudomonadati</taxon>
        <taxon>Bacteroidota</taxon>
        <taxon>Cytophagia</taxon>
        <taxon>Cytophagales</taxon>
        <taxon>Hymenobacteraceae</taxon>
        <taxon>Hymenobacter</taxon>
    </lineage>
</organism>
<dbReference type="Gene3D" id="3.40.190.10">
    <property type="entry name" value="Periplasmic binding protein-like II"/>
    <property type="match status" value="2"/>
</dbReference>
<evidence type="ECO:0000259" key="9">
    <source>
        <dbReference type="PROSITE" id="PS51671"/>
    </source>
</evidence>
<dbReference type="SUPFAM" id="SSF53850">
    <property type="entry name" value="Periplasmic binding protein-like II"/>
    <property type="match status" value="1"/>
</dbReference>
<dbReference type="PROSITE" id="PS51171">
    <property type="entry name" value="PREPHENATE_DEHYDR_3"/>
    <property type="match status" value="1"/>
</dbReference>
<keyword evidence="11" id="KW-1185">Reference proteome</keyword>
<comment type="catalytic activity">
    <reaction evidence="7">
        <text>prephenate + H(+) = 3-phenylpyruvate + CO2 + H2O</text>
        <dbReference type="Rhea" id="RHEA:21648"/>
        <dbReference type="ChEBI" id="CHEBI:15377"/>
        <dbReference type="ChEBI" id="CHEBI:15378"/>
        <dbReference type="ChEBI" id="CHEBI:16526"/>
        <dbReference type="ChEBI" id="CHEBI:18005"/>
        <dbReference type="ChEBI" id="CHEBI:29934"/>
        <dbReference type="EC" id="4.2.1.51"/>
    </reaction>
</comment>
<keyword evidence="3" id="KW-0028">Amino-acid biosynthesis</keyword>